<dbReference type="AlphaFoldDB" id="A0A1B8HN26"/>
<keyword evidence="1" id="KW-0812">Transmembrane</keyword>
<sequence length="100" mass="11809">MLNRKEKDILKKTMKTPLYRSIKFSIVGNIQAVSFIIFISIIFLYSEDLNLPLLYKITFGFIMTLFVYLFSGWYSFRSITLANKLMLIYIKIKIKKITPP</sequence>
<organism evidence="2 3">
    <name type="scientific">Morganella psychrotolerans</name>
    <dbReference type="NCBI Taxonomy" id="368603"/>
    <lineage>
        <taxon>Bacteria</taxon>
        <taxon>Pseudomonadati</taxon>
        <taxon>Pseudomonadota</taxon>
        <taxon>Gammaproteobacteria</taxon>
        <taxon>Enterobacterales</taxon>
        <taxon>Morganellaceae</taxon>
        <taxon>Morganella</taxon>
    </lineage>
</organism>
<accession>A0A1B8HN26</accession>
<reference evidence="2 3" key="1">
    <citation type="submission" date="2016-06" db="EMBL/GenBank/DDBJ databases">
        <authorList>
            <person name="Kjaerup R.B."/>
            <person name="Dalgaard T.S."/>
            <person name="Juul-Madsen H.R."/>
        </authorList>
    </citation>
    <scope>NUCLEOTIDE SEQUENCE [LARGE SCALE GENOMIC DNA]</scope>
    <source>
        <strain evidence="2 3">GCSL-Mp3</strain>
    </source>
</reference>
<dbReference type="EMBL" id="LZEX01000002">
    <property type="protein sequence ID" value="OBU10680.1"/>
    <property type="molecule type" value="Genomic_DNA"/>
</dbReference>
<evidence type="ECO:0000313" key="3">
    <source>
        <dbReference type="Proteomes" id="UP000092247"/>
    </source>
</evidence>
<protein>
    <submittedName>
        <fullName evidence="2">Uncharacterized protein</fullName>
    </submittedName>
</protein>
<comment type="caution">
    <text evidence="2">The sequence shown here is derived from an EMBL/GenBank/DDBJ whole genome shotgun (WGS) entry which is preliminary data.</text>
</comment>
<name>A0A1B8HN26_9GAMM</name>
<evidence type="ECO:0000313" key="2">
    <source>
        <dbReference type="EMBL" id="OBU10680.1"/>
    </source>
</evidence>
<gene>
    <name evidence="2" type="ORF">AYY17_14210</name>
</gene>
<dbReference type="Proteomes" id="UP000092247">
    <property type="component" value="Unassembled WGS sequence"/>
</dbReference>
<feature type="transmembrane region" description="Helical" evidence="1">
    <location>
        <begin position="57"/>
        <end position="76"/>
    </location>
</feature>
<keyword evidence="1" id="KW-0472">Membrane</keyword>
<feature type="transmembrane region" description="Helical" evidence="1">
    <location>
        <begin position="21"/>
        <end position="45"/>
    </location>
</feature>
<proteinExistence type="predicted"/>
<evidence type="ECO:0000256" key="1">
    <source>
        <dbReference type="SAM" id="Phobius"/>
    </source>
</evidence>
<keyword evidence="1" id="KW-1133">Transmembrane helix</keyword>